<comment type="caution">
    <text evidence="5">The sequence shown here is derived from an EMBL/GenBank/DDBJ whole genome shotgun (WGS) entry which is preliminary data.</text>
</comment>
<dbReference type="PANTHER" id="PTHR24171:SF9">
    <property type="entry name" value="ANKYRIN REPEAT DOMAIN-CONTAINING PROTEIN 39"/>
    <property type="match status" value="1"/>
</dbReference>
<evidence type="ECO:0000259" key="4">
    <source>
        <dbReference type="PROSITE" id="PS50225"/>
    </source>
</evidence>
<dbReference type="InterPro" id="IPR036770">
    <property type="entry name" value="Ankyrin_rpt-contain_sf"/>
</dbReference>
<dbReference type="GO" id="GO:0035556">
    <property type="term" value="P:intracellular signal transduction"/>
    <property type="evidence" value="ECO:0007669"/>
    <property type="project" value="InterPro"/>
</dbReference>
<protein>
    <submittedName>
        <fullName evidence="5">Ankyrin repeat and SOCS box protein 8</fullName>
    </submittedName>
</protein>
<evidence type="ECO:0000313" key="6">
    <source>
        <dbReference type="Proteomes" id="UP000242188"/>
    </source>
</evidence>
<keyword evidence="2 3" id="KW-0040">ANK repeat</keyword>
<gene>
    <name evidence="5" type="ORF">KP79_PYT24502</name>
</gene>
<evidence type="ECO:0000313" key="5">
    <source>
        <dbReference type="EMBL" id="OWF50169.1"/>
    </source>
</evidence>
<reference evidence="5 6" key="1">
    <citation type="journal article" date="2017" name="Nat. Ecol. Evol.">
        <title>Scallop genome provides insights into evolution of bilaterian karyotype and development.</title>
        <authorList>
            <person name="Wang S."/>
            <person name="Zhang J."/>
            <person name="Jiao W."/>
            <person name="Li J."/>
            <person name="Xun X."/>
            <person name="Sun Y."/>
            <person name="Guo X."/>
            <person name="Huan P."/>
            <person name="Dong B."/>
            <person name="Zhang L."/>
            <person name="Hu X."/>
            <person name="Sun X."/>
            <person name="Wang J."/>
            <person name="Zhao C."/>
            <person name="Wang Y."/>
            <person name="Wang D."/>
            <person name="Huang X."/>
            <person name="Wang R."/>
            <person name="Lv J."/>
            <person name="Li Y."/>
            <person name="Zhang Z."/>
            <person name="Liu B."/>
            <person name="Lu W."/>
            <person name="Hui Y."/>
            <person name="Liang J."/>
            <person name="Zhou Z."/>
            <person name="Hou R."/>
            <person name="Li X."/>
            <person name="Liu Y."/>
            <person name="Li H."/>
            <person name="Ning X."/>
            <person name="Lin Y."/>
            <person name="Zhao L."/>
            <person name="Xing Q."/>
            <person name="Dou J."/>
            <person name="Li Y."/>
            <person name="Mao J."/>
            <person name="Guo H."/>
            <person name="Dou H."/>
            <person name="Li T."/>
            <person name="Mu C."/>
            <person name="Jiang W."/>
            <person name="Fu Q."/>
            <person name="Fu X."/>
            <person name="Miao Y."/>
            <person name="Liu J."/>
            <person name="Yu Q."/>
            <person name="Li R."/>
            <person name="Liao H."/>
            <person name="Li X."/>
            <person name="Kong Y."/>
            <person name="Jiang Z."/>
            <person name="Chourrout D."/>
            <person name="Li R."/>
            <person name="Bao Z."/>
        </authorList>
    </citation>
    <scope>NUCLEOTIDE SEQUENCE [LARGE SCALE GENOMIC DNA]</scope>
    <source>
        <strain evidence="5 6">PY_sf001</strain>
    </source>
</reference>
<feature type="repeat" description="ANK" evidence="3">
    <location>
        <begin position="55"/>
        <end position="83"/>
    </location>
</feature>
<dbReference type="InterPro" id="IPR036036">
    <property type="entry name" value="SOCS_box-like_dom_sf"/>
</dbReference>
<proteinExistence type="predicted"/>
<keyword evidence="6" id="KW-1185">Reference proteome</keyword>
<feature type="repeat" description="ANK" evidence="3">
    <location>
        <begin position="116"/>
        <end position="148"/>
    </location>
</feature>
<dbReference type="PROSITE" id="PS50088">
    <property type="entry name" value="ANK_REPEAT"/>
    <property type="match status" value="4"/>
</dbReference>
<dbReference type="InterPro" id="IPR001496">
    <property type="entry name" value="SOCS_box"/>
</dbReference>
<dbReference type="Pfam" id="PF00023">
    <property type="entry name" value="Ank"/>
    <property type="match status" value="1"/>
</dbReference>
<dbReference type="STRING" id="6573.A0A210QN58"/>
<dbReference type="PROSITE" id="PS50225">
    <property type="entry name" value="SOCS"/>
    <property type="match status" value="1"/>
</dbReference>
<dbReference type="EMBL" id="NEDP02002754">
    <property type="protein sequence ID" value="OWF50169.1"/>
    <property type="molecule type" value="Genomic_DNA"/>
</dbReference>
<sequence>MWYTMANAQMSYQLSERLIRAISNWQTFTTTPDKDIEDLINQGADVNRLHGTLLPLHCACMVTDMDTLKLLLEKGARVNDVDGYERAALHYAAERDALSVEILLQNGADLNARDGNLDTPLHWAAFKNNIECVKLLLQKGAYVDAQDYNLDTPLSWASRKGHLAVIELLLEYNASVDLKSLHGHTPLMRAAMIQATGLNTDADDACLELLLKASGQFDLRTDNGQLRSKVEQDNKLREMLIPLCENVRTLQDISRHAVRQKLGYRFLPNIIPKLPIPQQLREFVLLQR</sequence>
<feature type="domain" description="SOCS box" evidence="4">
    <location>
        <begin position="235"/>
        <end position="288"/>
    </location>
</feature>
<feature type="repeat" description="ANK" evidence="3">
    <location>
        <begin position="149"/>
        <end position="181"/>
    </location>
</feature>
<dbReference type="PANTHER" id="PTHR24171">
    <property type="entry name" value="ANKYRIN REPEAT DOMAIN-CONTAINING PROTEIN 39-RELATED"/>
    <property type="match status" value="1"/>
</dbReference>
<keyword evidence="1" id="KW-0677">Repeat</keyword>
<organism evidence="5 6">
    <name type="scientific">Mizuhopecten yessoensis</name>
    <name type="common">Japanese scallop</name>
    <name type="synonym">Patinopecten yessoensis</name>
    <dbReference type="NCBI Taxonomy" id="6573"/>
    <lineage>
        <taxon>Eukaryota</taxon>
        <taxon>Metazoa</taxon>
        <taxon>Spiralia</taxon>
        <taxon>Lophotrochozoa</taxon>
        <taxon>Mollusca</taxon>
        <taxon>Bivalvia</taxon>
        <taxon>Autobranchia</taxon>
        <taxon>Pteriomorphia</taxon>
        <taxon>Pectinida</taxon>
        <taxon>Pectinoidea</taxon>
        <taxon>Pectinidae</taxon>
        <taxon>Mizuhopecten</taxon>
    </lineage>
</organism>
<dbReference type="SUPFAM" id="SSF158235">
    <property type="entry name" value="SOCS box-like"/>
    <property type="match status" value="1"/>
</dbReference>
<dbReference type="Gene3D" id="1.25.40.20">
    <property type="entry name" value="Ankyrin repeat-containing domain"/>
    <property type="match status" value="2"/>
</dbReference>
<dbReference type="SUPFAM" id="SSF48403">
    <property type="entry name" value="Ankyrin repeat"/>
    <property type="match status" value="1"/>
</dbReference>
<dbReference type="OrthoDB" id="10258888at2759"/>
<dbReference type="PROSITE" id="PS50297">
    <property type="entry name" value="ANK_REP_REGION"/>
    <property type="match status" value="3"/>
</dbReference>
<dbReference type="InterPro" id="IPR002110">
    <property type="entry name" value="Ankyrin_rpt"/>
</dbReference>
<evidence type="ECO:0000256" key="2">
    <source>
        <dbReference type="ARBA" id="ARBA00023043"/>
    </source>
</evidence>
<dbReference type="Proteomes" id="UP000242188">
    <property type="component" value="Unassembled WGS sequence"/>
</dbReference>
<dbReference type="SMART" id="SM00969">
    <property type="entry name" value="SOCS_box"/>
    <property type="match status" value="1"/>
</dbReference>
<evidence type="ECO:0000256" key="1">
    <source>
        <dbReference type="ARBA" id="ARBA00022737"/>
    </source>
</evidence>
<dbReference type="Pfam" id="PF07525">
    <property type="entry name" value="SOCS_box"/>
    <property type="match status" value="1"/>
</dbReference>
<dbReference type="AlphaFoldDB" id="A0A210QN58"/>
<evidence type="ECO:0000256" key="3">
    <source>
        <dbReference type="PROSITE-ProRule" id="PRU00023"/>
    </source>
</evidence>
<feature type="repeat" description="ANK" evidence="3">
    <location>
        <begin position="84"/>
        <end position="115"/>
    </location>
</feature>
<dbReference type="SMART" id="SM00248">
    <property type="entry name" value="ANK"/>
    <property type="match status" value="5"/>
</dbReference>
<accession>A0A210QN58</accession>
<name>A0A210QN58_MIZYE</name>
<dbReference type="Pfam" id="PF12796">
    <property type="entry name" value="Ank_2"/>
    <property type="match status" value="1"/>
</dbReference>